<name>A0A1H6RYH8_9ACTN</name>
<dbReference type="PANTHER" id="PTHR13789">
    <property type="entry name" value="MONOOXYGENASE"/>
    <property type="match status" value="1"/>
</dbReference>
<sequence length="409" mass="44394">MTTVRTALVIGGGIAGPVTAMALRRAGIEATVHEAYPPAADGGVTLTLAPNGLAALRCVDAEQAVRGVGLPMRRTVVTDGRGGRIGAFPHVAVEPVTLGLWRDDLARVLRERAQAQGVRIGYDKRLVDAEQSHDGVLARFADGSTATADVLIGADGIRSRVRTLIDPQAPEPQVLPLLNLGGAARYAVPDADPEAMYFVFGSRAFFGYWVQPDGRTAWFANVPDRQPVSYAEANQIPRQQWLRRLRAVFADDVPARQVLAHTDPEDLVAIGSIESMPPVPRWHAGRMVLVGDAVHAPSPSSGQGASLAVESAVQLSRCLRDFPEVPAAFAAYERLRRARVEKVVRRGRQTTSTKTAGPIATRMMRIMMPLALRTFLNPERTLGPEQRYRIDWETTVATELAGRPSRVDR</sequence>
<dbReference type="AlphaFoldDB" id="A0A1H6RYH8"/>
<feature type="domain" description="FAD-binding" evidence="3">
    <location>
        <begin position="7"/>
        <end position="346"/>
    </location>
</feature>
<dbReference type="Pfam" id="PF01494">
    <property type="entry name" value="FAD_binding_3"/>
    <property type="match status" value="1"/>
</dbReference>
<dbReference type="PANTHER" id="PTHR13789:SF309">
    <property type="entry name" value="PUTATIVE (AFU_ORTHOLOGUE AFUA_6G14510)-RELATED"/>
    <property type="match status" value="1"/>
</dbReference>
<dbReference type="SUPFAM" id="SSF51905">
    <property type="entry name" value="FAD/NAD(P)-binding domain"/>
    <property type="match status" value="1"/>
</dbReference>
<dbReference type="Proteomes" id="UP000198707">
    <property type="component" value="Unassembled WGS sequence"/>
</dbReference>
<accession>A0A1H6RYH8</accession>
<evidence type="ECO:0000259" key="3">
    <source>
        <dbReference type="Pfam" id="PF01494"/>
    </source>
</evidence>
<keyword evidence="1" id="KW-0560">Oxidoreductase</keyword>
<dbReference type="STRING" id="1144548.SAMN05443287_101469"/>
<dbReference type="GO" id="GO:0071949">
    <property type="term" value="F:FAD binding"/>
    <property type="evidence" value="ECO:0007669"/>
    <property type="project" value="InterPro"/>
</dbReference>
<evidence type="ECO:0000313" key="5">
    <source>
        <dbReference type="Proteomes" id="UP000198707"/>
    </source>
</evidence>
<reference evidence="5" key="1">
    <citation type="submission" date="2016-10" db="EMBL/GenBank/DDBJ databases">
        <authorList>
            <person name="Varghese N."/>
            <person name="Submissions S."/>
        </authorList>
    </citation>
    <scope>NUCLEOTIDE SEQUENCE [LARGE SCALE GENOMIC DNA]</scope>
    <source>
        <strain evidence="5">CGMCC 4.7038</strain>
    </source>
</reference>
<evidence type="ECO:0000313" key="4">
    <source>
        <dbReference type="EMBL" id="SEI60731.1"/>
    </source>
</evidence>
<evidence type="ECO:0000256" key="1">
    <source>
        <dbReference type="ARBA" id="ARBA00023002"/>
    </source>
</evidence>
<organism evidence="4 5">
    <name type="scientific">Micromonospora phaseoli</name>
    <dbReference type="NCBI Taxonomy" id="1144548"/>
    <lineage>
        <taxon>Bacteria</taxon>
        <taxon>Bacillati</taxon>
        <taxon>Actinomycetota</taxon>
        <taxon>Actinomycetes</taxon>
        <taxon>Micromonosporales</taxon>
        <taxon>Micromonosporaceae</taxon>
        <taxon>Micromonospora</taxon>
    </lineage>
</organism>
<dbReference type="OrthoDB" id="9782160at2"/>
<dbReference type="PRINTS" id="PR00420">
    <property type="entry name" value="RNGMNOXGNASE"/>
</dbReference>
<protein>
    <submittedName>
        <fullName evidence="4">2-polyprenyl-6-methoxyphenol hydroxylase</fullName>
    </submittedName>
</protein>
<dbReference type="Gene3D" id="3.50.50.60">
    <property type="entry name" value="FAD/NAD(P)-binding domain"/>
    <property type="match status" value="1"/>
</dbReference>
<evidence type="ECO:0000256" key="2">
    <source>
        <dbReference type="ARBA" id="ARBA00023033"/>
    </source>
</evidence>
<dbReference type="InterPro" id="IPR002938">
    <property type="entry name" value="FAD-bd"/>
</dbReference>
<dbReference type="InterPro" id="IPR036188">
    <property type="entry name" value="FAD/NAD-bd_sf"/>
</dbReference>
<dbReference type="GO" id="GO:0004497">
    <property type="term" value="F:monooxygenase activity"/>
    <property type="evidence" value="ECO:0007669"/>
    <property type="project" value="UniProtKB-KW"/>
</dbReference>
<dbReference type="EMBL" id="FNYV01000001">
    <property type="protein sequence ID" value="SEI60731.1"/>
    <property type="molecule type" value="Genomic_DNA"/>
</dbReference>
<dbReference type="RefSeq" id="WP_092374085.1">
    <property type="nucleotide sequence ID" value="NZ_BOPI01000038.1"/>
</dbReference>
<dbReference type="InterPro" id="IPR050493">
    <property type="entry name" value="FAD-dep_Monooxygenase_BioMet"/>
</dbReference>
<proteinExistence type="predicted"/>
<keyword evidence="5" id="KW-1185">Reference proteome</keyword>
<keyword evidence="2" id="KW-0503">Monooxygenase</keyword>
<gene>
    <name evidence="4" type="ORF">SAMN05443287_101469</name>
</gene>